<dbReference type="InterPro" id="IPR004675">
    <property type="entry name" value="AhpD_core"/>
</dbReference>
<dbReference type="Gene3D" id="1.20.1290.10">
    <property type="entry name" value="AhpD-like"/>
    <property type="match status" value="1"/>
</dbReference>
<protein>
    <submittedName>
        <fullName evidence="3">Alkyl hydroperoxide reductase AhpD</fullName>
    </submittedName>
</protein>
<reference evidence="3 4" key="1">
    <citation type="submission" date="2018-11" db="EMBL/GenBank/DDBJ databases">
        <title>Whole genome sequence of Streptomyces paromomycinus NBRC 15454(T).</title>
        <authorList>
            <person name="Komaki H."/>
            <person name="Tamura T."/>
        </authorList>
    </citation>
    <scope>NUCLEOTIDE SEQUENCE [LARGE SCALE GENOMIC DNA]</scope>
    <source>
        <strain evidence="3 4">NBRC 15454</strain>
    </source>
</reference>
<feature type="region of interest" description="Disordered" evidence="1">
    <location>
        <begin position="1"/>
        <end position="21"/>
    </location>
</feature>
<feature type="compositionally biased region" description="Polar residues" evidence="1">
    <location>
        <begin position="1"/>
        <end position="10"/>
    </location>
</feature>
<evidence type="ECO:0000313" key="3">
    <source>
        <dbReference type="EMBL" id="GCD43519.1"/>
    </source>
</evidence>
<gene>
    <name evidence="3" type="ORF">GKJPGBOP_03200</name>
</gene>
<feature type="domain" description="Carboxymuconolactone decarboxylase-like" evidence="2">
    <location>
        <begin position="27"/>
        <end position="108"/>
    </location>
</feature>
<keyword evidence="4" id="KW-1185">Reference proteome</keyword>
<evidence type="ECO:0000259" key="2">
    <source>
        <dbReference type="Pfam" id="PF02627"/>
    </source>
</evidence>
<dbReference type="GO" id="GO:0051920">
    <property type="term" value="F:peroxiredoxin activity"/>
    <property type="evidence" value="ECO:0007669"/>
    <property type="project" value="InterPro"/>
</dbReference>
<dbReference type="InterPro" id="IPR003779">
    <property type="entry name" value="CMD-like"/>
</dbReference>
<dbReference type="Proteomes" id="UP000286746">
    <property type="component" value="Unassembled WGS sequence"/>
</dbReference>
<dbReference type="AlphaFoldDB" id="A0A401W2H3"/>
<name>A0A401W2H3_STREY</name>
<dbReference type="RefSeq" id="WP_125054628.1">
    <property type="nucleotide sequence ID" value="NZ_BHZD01000001.1"/>
</dbReference>
<evidence type="ECO:0000256" key="1">
    <source>
        <dbReference type="SAM" id="MobiDB-lite"/>
    </source>
</evidence>
<dbReference type="PANTHER" id="PTHR34846">
    <property type="entry name" value="4-CARBOXYMUCONOLACTONE DECARBOXYLASE FAMILY PROTEIN (AFU_ORTHOLOGUE AFUA_6G11590)"/>
    <property type="match status" value="1"/>
</dbReference>
<dbReference type="EMBL" id="BHZD01000001">
    <property type="protein sequence ID" value="GCD43519.1"/>
    <property type="molecule type" value="Genomic_DNA"/>
</dbReference>
<dbReference type="InterPro" id="IPR029032">
    <property type="entry name" value="AhpD-like"/>
</dbReference>
<proteinExistence type="predicted"/>
<evidence type="ECO:0000313" key="4">
    <source>
        <dbReference type="Proteomes" id="UP000286746"/>
    </source>
</evidence>
<dbReference type="Pfam" id="PF02627">
    <property type="entry name" value="CMD"/>
    <property type="match status" value="1"/>
</dbReference>
<dbReference type="NCBIfam" id="TIGR00778">
    <property type="entry name" value="ahpD_dom"/>
    <property type="match status" value="1"/>
</dbReference>
<organism evidence="3 4">
    <name type="scientific">Streptomyces paromomycinus</name>
    <name type="common">Streptomyces rimosus subsp. paromomycinus</name>
    <dbReference type="NCBI Taxonomy" id="92743"/>
    <lineage>
        <taxon>Bacteria</taxon>
        <taxon>Bacillati</taxon>
        <taxon>Actinomycetota</taxon>
        <taxon>Actinomycetes</taxon>
        <taxon>Kitasatosporales</taxon>
        <taxon>Streptomycetaceae</taxon>
        <taxon>Streptomyces</taxon>
    </lineage>
</organism>
<comment type="caution">
    <text evidence="3">The sequence shown here is derived from an EMBL/GenBank/DDBJ whole genome shotgun (WGS) entry which is preliminary data.</text>
</comment>
<dbReference type="SUPFAM" id="SSF69118">
    <property type="entry name" value="AhpD-like"/>
    <property type="match status" value="1"/>
</dbReference>
<accession>A0A401W2H3</accession>
<sequence length="162" mass="17787">MTTTDETPQNPRHGHHQPRISIAPNAPEVYKAMVALDAAAKKGLDPALVHLVKIRASQINHCAFCIDMHIKEARKEGETEERVYLLNAWEEAGAHYTPKEQAAFALTEAITVLTDGFVPDAVYERAAAHFDEAGLAQLTALITTINAWNRFGVTTRMTPGQA</sequence>
<dbReference type="PANTHER" id="PTHR34846:SF10">
    <property type="entry name" value="CYTOPLASMIC PROTEIN"/>
    <property type="match status" value="1"/>
</dbReference>